<evidence type="ECO:0000256" key="1">
    <source>
        <dbReference type="ARBA" id="ARBA00004613"/>
    </source>
</evidence>
<evidence type="ECO:0000256" key="7">
    <source>
        <dbReference type="ARBA" id="ARBA00023157"/>
    </source>
</evidence>
<dbReference type="InterPro" id="IPR009003">
    <property type="entry name" value="Peptidase_S1_PA"/>
</dbReference>
<dbReference type="SMART" id="SM00020">
    <property type="entry name" value="Tryp_SPc"/>
    <property type="match status" value="1"/>
</dbReference>
<sequence>MNLLIFLTVAIVFASALKQSAKPALKIGFHPNPHIINGDAAAKGQFPYQISYQFGILGVHEHVCGGSILSPTFILTAGHCVTEVPTQGDHRIVAGITELNEQNNQRQEIQVVEKIVHPDFNGRVGPNDIALLKLATPLEFGDLVQPIKLPEPGSEFTGDSVLTGWGSTSTTIVPLLPNHLQTVTVPILTYDDCKKAVDALLDENQENPLNEVSNVCTGPLSKGESACLGDSGGPLAQNGTIVGVVSWGFVPCSHPEAPSVYTKVSSFVDFIKEHVHDLPQ</sequence>
<evidence type="ECO:0000256" key="3">
    <source>
        <dbReference type="ARBA" id="ARBA00022525"/>
    </source>
</evidence>
<accession>D0R8R5</accession>
<dbReference type="PANTHER" id="PTHR24276:SF95">
    <property type="entry name" value="PEPTIDASE S1 DOMAIN-CONTAINING PROTEIN"/>
    <property type="match status" value="1"/>
</dbReference>
<evidence type="ECO:0000256" key="2">
    <source>
        <dbReference type="ARBA" id="ARBA00007664"/>
    </source>
</evidence>
<dbReference type="PROSITE" id="PS00135">
    <property type="entry name" value="TRYPSIN_SER"/>
    <property type="match status" value="1"/>
</dbReference>
<proteinExistence type="evidence at transcript level"/>
<evidence type="ECO:0000256" key="4">
    <source>
        <dbReference type="ARBA" id="ARBA00022670"/>
    </source>
</evidence>
<keyword evidence="5 8" id="KW-0378">Hydrolase</keyword>
<dbReference type="EMBL" id="FN547064">
    <property type="protein sequence ID" value="CBC01179.1"/>
    <property type="molecule type" value="mRNA"/>
</dbReference>
<dbReference type="CTD" id="659391"/>
<evidence type="ECO:0000256" key="9">
    <source>
        <dbReference type="SAM" id="SignalP"/>
    </source>
</evidence>
<dbReference type="SUPFAM" id="SSF50494">
    <property type="entry name" value="Trypsin-like serine proteases"/>
    <property type="match status" value="1"/>
</dbReference>
<comment type="similarity">
    <text evidence="2">Belongs to the peptidase S1 family.</text>
</comment>
<dbReference type="OrthoDB" id="10061449at2759"/>
<keyword evidence="6 8" id="KW-0720">Serine protease</keyword>
<dbReference type="PANTHER" id="PTHR24276">
    <property type="entry name" value="POLYSERASE-RELATED"/>
    <property type="match status" value="1"/>
</dbReference>
<protein>
    <submittedName>
        <fullName evidence="11">Chymotrypsin-like proteinase 6D</fullName>
    </submittedName>
</protein>
<dbReference type="Gene3D" id="2.40.10.10">
    <property type="entry name" value="Trypsin-like serine proteases"/>
    <property type="match status" value="1"/>
</dbReference>
<dbReference type="GO" id="GO:0016485">
    <property type="term" value="P:protein processing"/>
    <property type="evidence" value="ECO:0007669"/>
    <property type="project" value="UniProtKB-ARBA"/>
</dbReference>
<dbReference type="PROSITE" id="PS00134">
    <property type="entry name" value="TRYPSIN_HIS"/>
    <property type="match status" value="1"/>
</dbReference>
<feature type="domain" description="Peptidase S1" evidence="10">
    <location>
        <begin position="35"/>
        <end position="276"/>
    </location>
</feature>
<gene>
    <name evidence="11" type="primary">ctlp-6D</name>
</gene>
<dbReference type="GeneID" id="659391"/>
<dbReference type="InterPro" id="IPR033116">
    <property type="entry name" value="TRYPSIN_SER"/>
</dbReference>
<dbReference type="AlphaFoldDB" id="D0R8R5"/>
<feature type="chain" id="PRO_5003014207" evidence="9">
    <location>
        <begin position="17"/>
        <end position="280"/>
    </location>
</feature>
<organism evidence="11">
    <name type="scientific">Tribolium castaneum</name>
    <name type="common">Red flour beetle</name>
    <dbReference type="NCBI Taxonomy" id="7070"/>
    <lineage>
        <taxon>Eukaryota</taxon>
        <taxon>Metazoa</taxon>
        <taxon>Ecdysozoa</taxon>
        <taxon>Arthropoda</taxon>
        <taxon>Hexapoda</taxon>
        <taxon>Insecta</taxon>
        <taxon>Pterygota</taxon>
        <taxon>Neoptera</taxon>
        <taxon>Endopterygota</taxon>
        <taxon>Coleoptera</taxon>
        <taxon>Polyphaga</taxon>
        <taxon>Cucujiformia</taxon>
        <taxon>Tenebrionidae</taxon>
        <taxon>Tenebrionidae incertae sedis</taxon>
        <taxon>Tribolium</taxon>
    </lineage>
</organism>
<dbReference type="InterPro" id="IPR001254">
    <property type="entry name" value="Trypsin_dom"/>
</dbReference>
<evidence type="ECO:0000313" key="11">
    <source>
        <dbReference type="EMBL" id="CBC01179.1"/>
    </source>
</evidence>
<evidence type="ECO:0000259" key="10">
    <source>
        <dbReference type="PROSITE" id="PS50240"/>
    </source>
</evidence>
<dbReference type="KEGG" id="tca:659391"/>
<keyword evidence="4 8" id="KW-0645">Protease</keyword>
<dbReference type="InterPro" id="IPR050430">
    <property type="entry name" value="Peptidase_S1"/>
</dbReference>
<keyword evidence="3" id="KW-0964">Secreted</keyword>
<dbReference type="InterPro" id="IPR001314">
    <property type="entry name" value="Peptidase_S1A"/>
</dbReference>
<dbReference type="PROSITE" id="PS50240">
    <property type="entry name" value="TRYPSIN_DOM"/>
    <property type="match status" value="1"/>
</dbReference>
<evidence type="ECO:0000256" key="6">
    <source>
        <dbReference type="ARBA" id="ARBA00022825"/>
    </source>
</evidence>
<dbReference type="GO" id="GO:0004252">
    <property type="term" value="F:serine-type endopeptidase activity"/>
    <property type="evidence" value="ECO:0007669"/>
    <property type="project" value="InterPro"/>
</dbReference>
<dbReference type="Pfam" id="PF00089">
    <property type="entry name" value="Trypsin"/>
    <property type="match status" value="1"/>
</dbReference>
<reference evidence="11" key="1">
    <citation type="submission" date="2009-09" db="EMBL/GenBank/DDBJ databases">
        <title>Molecular analyses of chymotrypsin-like proteinases from Tribolium castaneum involved in digestion and molting.</title>
        <authorList>
            <person name="Broehan G."/>
            <person name="Beeman R.W."/>
            <person name="Kramer K.J."/>
            <person name="Muthukrishnan S."/>
            <person name="Merzendorfer H."/>
        </authorList>
    </citation>
    <scope>NUCLEOTIDE SEQUENCE</scope>
    <source>
        <tissue evidence="11">Whole animal</tissue>
    </source>
</reference>
<dbReference type="PRINTS" id="PR00722">
    <property type="entry name" value="CHYMOTRYPSIN"/>
</dbReference>
<dbReference type="InterPro" id="IPR018114">
    <property type="entry name" value="TRYPSIN_HIS"/>
</dbReference>
<evidence type="ECO:0000256" key="8">
    <source>
        <dbReference type="RuleBase" id="RU363034"/>
    </source>
</evidence>
<dbReference type="RefSeq" id="NP_001161084.1">
    <property type="nucleotide sequence ID" value="NM_001167612.1"/>
</dbReference>
<comment type="subcellular location">
    <subcellularLocation>
        <location evidence="1">Secreted</location>
    </subcellularLocation>
</comment>
<dbReference type="FunFam" id="2.40.10.10:FF:000047">
    <property type="entry name" value="Trypsin eta"/>
    <property type="match status" value="1"/>
</dbReference>
<evidence type="ECO:0000256" key="5">
    <source>
        <dbReference type="ARBA" id="ARBA00022801"/>
    </source>
</evidence>
<keyword evidence="7" id="KW-1015">Disulfide bond</keyword>
<dbReference type="InterPro" id="IPR043504">
    <property type="entry name" value="Peptidase_S1_PA_chymotrypsin"/>
</dbReference>
<keyword evidence="9" id="KW-0732">Signal</keyword>
<feature type="signal peptide" evidence="9">
    <location>
        <begin position="1"/>
        <end position="16"/>
    </location>
</feature>
<name>D0R8R5_TRICA</name>
<dbReference type="MEROPS" id="S01.B68"/>
<dbReference type="HOGENOM" id="CLU_006842_7_0_1"/>
<dbReference type="GO" id="GO:0005576">
    <property type="term" value="C:extracellular region"/>
    <property type="evidence" value="ECO:0007669"/>
    <property type="project" value="UniProtKB-SubCell"/>
</dbReference>
<dbReference type="CDD" id="cd00190">
    <property type="entry name" value="Tryp_SPc"/>
    <property type="match status" value="1"/>
</dbReference>